<feature type="domain" description="Glutamate--cysteine ligase" evidence="10">
    <location>
        <begin position="2"/>
        <end position="301"/>
    </location>
</feature>
<dbReference type="PANTHER" id="PTHR38761">
    <property type="entry name" value="GLUTAMATE--CYSTEINE LIGASE"/>
    <property type="match status" value="1"/>
</dbReference>
<accession>A0A377TYB3</accession>
<keyword evidence="3 8" id="KW-0436">Ligase</keyword>
<evidence type="ECO:0000256" key="2">
    <source>
        <dbReference type="ARBA" id="ARBA00008772"/>
    </source>
</evidence>
<dbReference type="GO" id="GO:0006750">
    <property type="term" value="P:glutathione biosynthetic process"/>
    <property type="evidence" value="ECO:0007669"/>
    <property type="project" value="UniProtKB-UniRule"/>
</dbReference>
<keyword evidence="4 8" id="KW-0317">Glutathione biosynthesis</keyword>
<evidence type="ECO:0000256" key="9">
    <source>
        <dbReference type="RuleBase" id="RU004391"/>
    </source>
</evidence>
<dbReference type="HAMAP" id="MF_00578">
    <property type="entry name" value="Glu_cys_ligase"/>
    <property type="match status" value="1"/>
</dbReference>
<comment type="pathway">
    <text evidence="1 8 9">Sulfur metabolism; glutathione biosynthesis; glutathione from L-cysteine and L-glutamate: step 1/2.</text>
</comment>
<proteinExistence type="inferred from homology"/>
<dbReference type="Gene3D" id="3.30.590.20">
    <property type="match status" value="1"/>
</dbReference>
<evidence type="ECO:0000256" key="8">
    <source>
        <dbReference type="HAMAP-Rule" id="MF_00578"/>
    </source>
</evidence>
<dbReference type="AlphaFoldDB" id="A0A377TYB3"/>
<comment type="catalytic activity">
    <reaction evidence="7 8 9">
        <text>L-cysteine + L-glutamate + ATP = gamma-L-glutamyl-L-cysteine + ADP + phosphate + H(+)</text>
        <dbReference type="Rhea" id="RHEA:13285"/>
        <dbReference type="ChEBI" id="CHEBI:15378"/>
        <dbReference type="ChEBI" id="CHEBI:29985"/>
        <dbReference type="ChEBI" id="CHEBI:30616"/>
        <dbReference type="ChEBI" id="CHEBI:35235"/>
        <dbReference type="ChEBI" id="CHEBI:43474"/>
        <dbReference type="ChEBI" id="CHEBI:58173"/>
        <dbReference type="ChEBI" id="CHEBI:456216"/>
        <dbReference type="EC" id="6.3.2.2"/>
    </reaction>
</comment>
<keyword evidence="5 8" id="KW-0547">Nucleotide-binding</keyword>
<dbReference type="EMBL" id="UGKQ01000007">
    <property type="protein sequence ID" value="STS84592.1"/>
    <property type="molecule type" value="Genomic_DNA"/>
</dbReference>
<evidence type="ECO:0000313" key="11">
    <source>
        <dbReference type="EMBL" id="STS84592.1"/>
    </source>
</evidence>
<dbReference type="InterPro" id="IPR006334">
    <property type="entry name" value="Glut_cys_ligase"/>
</dbReference>
<keyword evidence="6 8" id="KW-0067">ATP-binding</keyword>
<evidence type="ECO:0000256" key="4">
    <source>
        <dbReference type="ARBA" id="ARBA00022684"/>
    </source>
</evidence>
<dbReference type="GO" id="GO:0005829">
    <property type="term" value="C:cytosol"/>
    <property type="evidence" value="ECO:0007669"/>
    <property type="project" value="TreeGrafter"/>
</dbReference>
<dbReference type="GO" id="GO:0046872">
    <property type="term" value="F:metal ion binding"/>
    <property type="evidence" value="ECO:0007669"/>
    <property type="project" value="TreeGrafter"/>
</dbReference>
<dbReference type="InterPro" id="IPR007370">
    <property type="entry name" value="Glu_cys_ligase"/>
</dbReference>
<dbReference type="InterPro" id="IPR014746">
    <property type="entry name" value="Gln_synth/guanido_kin_cat_dom"/>
</dbReference>
<dbReference type="SUPFAM" id="SSF55931">
    <property type="entry name" value="Glutamine synthetase/guanido kinase"/>
    <property type="match status" value="1"/>
</dbReference>
<dbReference type="GO" id="GO:0005524">
    <property type="term" value="F:ATP binding"/>
    <property type="evidence" value="ECO:0007669"/>
    <property type="project" value="UniProtKB-KW"/>
</dbReference>
<comment type="similarity">
    <text evidence="2 8">Belongs to the glutamate--cysteine ligase type 1 family. Type 1 subfamily.</text>
</comment>
<evidence type="ECO:0000256" key="3">
    <source>
        <dbReference type="ARBA" id="ARBA00022598"/>
    </source>
</evidence>
<evidence type="ECO:0000313" key="12">
    <source>
        <dbReference type="Proteomes" id="UP000254938"/>
    </source>
</evidence>
<dbReference type="UniPathway" id="UPA00142">
    <property type="reaction ID" value="UER00209"/>
</dbReference>
<name>A0A377TYB3_KLEPN</name>
<evidence type="ECO:0000256" key="1">
    <source>
        <dbReference type="ARBA" id="ARBA00005006"/>
    </source>
</evidence>
<sequence>MLTFMRDVHRYTARQLGDERMWPLSMPCYIAPGQDIELAQYGTSNVGRLKTLYREGLKNRYGALMQTISGVHYNFSLPMAFWQAKCGVEDAESGKEAISAGYFRSIRNYYRFGWVIPYLFGASPAICSSFLQGKPTTLPFEETGNGMYYLPYATSLRLSDLGYTNKSQSNLGITFNDLHEYVAGLKRRLKRRRKSTPKSGCRKTASICRSTATFCRLKMNFMRRSARNASPVGRNPSDALLRGGIEYIEVRSLDINPFSPIGVDAQQVRFLDLFMVWCALADAPEMSSDELLCTRTNWNRVILEGRKPGLTLGIGCESAQFPLAQVGKDLFRDLRRVAQTLDSIHGGQAYQQSATSCWPALTIRN</sequence>
<dbReference type="Pfam" id="PF04262">
    <property type="entry name" value="Glu_cys_ligase"/>
    <property type="match status" value="1"/>
</dbReference>
<evidence type="ECO:0000256" key="5">
    <source>
        <dbReference type="ARBA" id="ARBA00022741"/>
    </source>
</evidence>
<organism evidence="11 12">
    <name type="scientific">Klebsiella pneumoniae</name>
    <dbReference type="NCBI Taxonomy" id="573"/>
    <lineage>
        <taxon>Bacteria</taxon>
        <taxon>Pseudomonadati</taxon>
        <taxon>Pseudomonadota</taxon>
        <taxon>Gammaproteobacteria</taxon>
        <taxon>Enterobacterales</taxon>
        <taxon>Enterobacteriaceae</taxon>
        <taxon>Klebsiella/Raoultella group</taxon>
        <taxon>Klebsiella</taxon>
        <taxon>Klebsiella pneumoniae complex</taxon>
    </lineage>
</organism>
<dbReference type="PANTHER" id="PTHR38761:SF1">
    <property type="entry name" value="GLUTAMATE--CYSTEINE LIGASE"/>
    <property type="match status" value="1"/>
</dbReference>
<dbReference type="GO" id="GO:0004357">
    <property type="term" value="F:glutamate-cysteine ligase activity"/>
    <property type="evidence" value="ECO:0007669"/>
    <property type="project" value="UniProtKB-UniRule"/>
</dbReference>
<evidence type="ECO:0000256" key="7">
    <source>
        <dbReference type="ARBA" id="ARBA00048819"/>
    </source>
</evidence>
<reference evidence="11 12" key="1">
    <citation type="submission" date="2018-06" db="EMBL/GenBank/DDBJ databases">
        <authorList>
            <consortium name="Pathogen Informatics"/>
            <person name="Doyle S."/>
        </authorList>
    </citation>
    <scope>NUCLEOTIDE SEQUENCE [LARGE SCALE GENOMIC DNA]</scope>
    <source>
        <strain evidence="11 12">NCTC9140</strain>
    </source>
</reference>
<evidence type="ECO:0000256" key="6">
    <source>
        <dbReference type="ARBA" id="ARBA00022840"/>
    </source>
</evidence>
<dbReference type="NCBIfam" id="TIGR01434">
    <property type="entry name" value="glu_cys_ligase"/>
    <property type="match status" value="1"/>
</dbReference>
<protein>
    <recommendedName>
        <fullName evidence="8">Glutamate--cysteine ligase</fullName>
        <ecNumber evidence="8">6.3.2.2</ecNumber>
    </recommendedName>
    <alternativeName>
        <fullName evidence="8">Gamma-ECS</fullName>
        <shortName evidence="8">GCS</shortName>
    </alternativeName>
    <alternativeName>
        <fullName evidence="8">Gamma-glutamylcysteine synthetase</fullName>
    </alternativeName>
</protein>
<dbReference type="EC" id="6.3.2.2" evidence="8"/>
<gene>
    <name evidence="11" type="primary">gshA_2</name>
    <name evidence="8" type="synonym">gshA</name>
    <name evidence="11" type="ORF">NCTC9140_06398</name>
</gene>
<evidence type="ECO:0000259" key="10">
    <source>
        <dbReference type="Pfam" id="PF04262"/>
    </source>
</evidence>
<dbReference type="Proteomes" id="UP000254938">
    <property type="component" value="Unassembled WGS sequence"/>
</dbReference>